<accession>A0A330M5B3</accession>
<sequence length="39" mass="4480">MKPLAVFLKRFATPLSVFILGIAKTPHWDINKMQGEQRP</sequence>
<gene>
    <name evidence="1" type="ORF">SHEWBE_2631</name>
</gene>
<proteinExistence type="predicted"/>
<dbReference type="KEGG" id="sbk:SHEWBE_2631"/>
<dbReference type="EMBL" id="LS483452">
    <property type="protein sequence ID" value="SQH76594.1"/>
    <property type="molecule type" value="Genomic_DNA"/>
</dbReference>
<evidence type="ECO:0000313" key="1">
    <source>
        <dbReference type="EMBL" id="SQH76594.1"/>
    </source>
</evidence>
<evidence type="ECO:0000313" key="2">
    <source>
        <dbReference type="Proteomes" id="UP000250123"/>
    </source>
</evidence>
<protein>
    <submittedName>
        <fullName evidence="1">Uncharacterized protein</fullName>
    </submittedName>
</protein>
<reference evidence="2" key="1">
    <citation type="submission" date="2018-06" db="EMBL/GenBank/DDBJ databases">
        <authorList>
            <person name="Cea G.-C."/>
            <person name="William W."/>
        </authorList>
    </citation>
    <scope>NUCLEOTIDE SEQUENCE [LARGE SCALE GENOMIC DNA]</scope>
    <source>
        <strain evidence="2">DB21MT-2</strain>
    </source>
</reference>
<name>A0A330M5B3_9GAMM</name>
<dbReference type="Proteomes" id="UP000250123">
    <property type="component" value="Chromosome SHEWBE"/>
</dbReference>
<organism evidence="1 2">
    <name type="scientific">Shewanella benthica</name>
    <dbReference type="NCBI Taxonomy" id="43661"/>
    <lineage>
        <taxon>Bacteria</taxon>
        <taxon>Pseudomonadati</taxon>
        <taxon>Pseudomonadota</taxon>
        <taxon>Gammaproteobacteria</taxon>
        <taxon>Alteromonadales</taxon>
        <taxon>Shewanellaceae</taxon>
        <taxon>Shewanella</taxon>
    </lineage>
</organism>
<dbReference type="AlphaFoldDB" id="A0A330M5B3"/>